<dbReference type="PANTHER" id="PTHR35046:SF9">
    <property type="entry name" value="RNA-DIRECTED DNA POLYMERASE"/>
    <property type="match status" value="1"/>
</dbReference>
<dbReference type="PANTHER" id="PTHR35046">
    <property type="entry name" value="ZINC KNUCKLE (CCHC-TYPE) FAMILY PROTEIN"/>
    <property type="match status" value="1"/>
</dbReference>
<feature type="region of interest" description="Disordered" evidence="1">
    <location>
        <begin position="1"/>
        <end position="74"/>
    </location>
</feature>
<name>A0A371FG59_MUCPR</name>
<comment type="caution">
    <text evidence="2">The sequence shown here is derived from an EMBL/GenBank/DDBJ whole genome shotgun (WGS) entry which is preliminary data.</text>
</comment>
<feature type="non-terminal residue" evidence="2">
    <location>
        <position position="1"/>
    </location>
</feature>
<evidence type="ECO:0000256" key="1">
    <source>
        <dbReference type="SAM" id="MobiDB-lite"/>
    </source>
</evidence>
<evidence type="ECO:0000313" key="3">
    <source>
        <dbReference type="Proteomes" id="UP000257109"/>
    </source>
</evidence>
<accession>A0A371FG59</accession>
<organism evidence="2 3">
    <name type="scientific">Mucuna pruriens</name>
    <name type="common">Velvet bean</name>
    <name type="synonym">Dolichos pruriens</name>
    <dbReference type="NCBI Taxonomy" id="157652"/>
    <lineage>
        <taxon>Eukaryota</taxon>
        <taxon>Viridiplantae</taxon>
        <taxon>Streptophyta</taxon>
        <taxon>Embryophyta</taxon>
        <taxon>Tracheophyta</taxon>
        <taxon>Spermatophyta</taxon>
        <taxon>Magnoliopsida</taxon>
        <taxon>eudicotyledons</taxon>
        <taxon>Gunneridae</taxon>
        <taxon>Pentapetalae</taxon>
        <taxon>rosids</taxon>
        <taxon>fabids</taxon>
        <taxon>Fabales</taxon>
        <taxon>Fabaceae</taxon>
        <taxon>Papilionoideae</taxon>
        <taxon>50 kb inversion clade</taxon>
        <taxon>NPAAA clade</taxon>
        <taxon>indigoferoid/millettioid clade</taxon>
        <taxon>Phaseoleae</taxon>
        <taxon>Mucuna</taxon>
    </lineage>
</organism>
<gene>
    <name evidence="2" type="ORF">CR513_42595</name>
</gene>
<sequence length="168" mass="19290">RLISKWTYASGPNNHKVSHDGVNNRFSFVHRGQKDTLKPLSLKEVNEDQEGKEKTKGEKRKKNKGVKRKEDVASKGTVCPKDLWHLKDPEHPKIKNDKIKSEKGKVVFITSRRVVRKRASMIFSPMNIPRGLPPIRGIEHQIDFTMVTTLPNKATYKANPKESKEIQQ</sequence>
<proteinExistence type="predicted"/>
<protein>
    <submittedName>
        <fullName evidence="2">Uncharacterized protein</fullName>
    </submittedName>
</protein>
<dbReference type="OrthoDB" id="1934635at2759"/>
<feature type="non-terminal residue" evidence="2">
    <location>
        <position position="168"/>
    </location>
</feature>
<feature type="compositionally biased region" description="Basic and acidic residues" evidence="1">
    <location>
        <begin position="44"/>
        <end position="56"/>
    </location>
</feature>
<reference evidence="2" key="1">
    <citation type="submission" date="2018-05" db="EMBL/GenBank/DDBJ databases">
        <title>Draft genome of Mucuna pruriens seed.</title>
        <authorList>
            <person name="Nnadi N.E."/>
            <person name="Vos R."/>
            <person name="Hasami M.H."/>
            <person name="Devisetty U.K."/>
            <person name="Aguiy J.C."/>
        </authorList>
    </citation>
    <scope>NUCLEOTIDE SEQUENCE [LARGE SCALE GENOMIC DNA]</scope>
    <source>
        <strain evidence="2">JCA_2017</strain>
    </source>
</reference>
<dbReference type="AlphaFoldDB" id="A0A371FG59"/>
<evidence type="ECO:0000313" key="2">
    <source>
        <dbReference type="EMBL" id="RDX77307.1"/>
    </source>
</evidence>
<dbReference type="Proteomes" id="UP000257109">
    <property type="component" value="Unassembled WGS sequence"/>
</dbReference>
<dbReference type="EMBL" id="QJKJ01009211">
    <property type="protein sequence ID" value="RDX77307.1"/>
    <property type="molecule type" value="Genomic_DNA"/>
</dbReference>
<feature type="compositionally biased region" description="Basic residues" evidence="1">
    <location>
        <begin position="57"/>
        <end position="67"/>
    </location>
</feature>
<keyword evidence="3" id="KW-1185">Reference proteome</keyword>